<protein>
    <submittedName>
        <fullName evidence="2">Signal peptidase I</fullName>
    </submittedName>
</protein>
<evidence type="ECO:0000313" key="2">
    <source>
        <dbReference type="EMBL" id="NEN22940.1"/>
    </source>
</evidence>
<organism evidence="2 3">
    <name type="scientific">Cryomorpha ignava</name>
    <dbReference type="NCBI Taxonomy" id="101383"/>
    <lineage>
        <taxon>Bacteria</taxon>
        <taxon>Pseudomonadati</taxon>
        <taxon>Bacteroidota</taxon>
        <taxon>Flavobacteriia</taxon>
        <taxon>Flavobacteriales</taxon>
        <taxon>Cryomorphaceae</taxon>
        <taxon>Cryomorpha</taxon>
    </lineage>
</organism>
<evidence type="ECO:0000313" key="3">
    <source>
        <dbReference type="Proteomes" id="UP000486602"/>
    </source>
</evidence>
<evidence type="ECO:0000256" key="1">
    <source>
        <dbReference type="SAM" id="Phobius"/>
    </source>
</evidence>
<feature type="transmembrane region" description="Helical" evidence="1">
    <location>
        <begin position="102"/>
        <end position="123"/>
    </location>
</feature>
<comment type="caution">
    <text evidence="2">The sequence shown here is derived from an EMBL/GenBank/DDBJ whole genome shotgun (WGS) entry which is preliminary data.</text>
</comment>
<proteinExistence type="predicted"/>
<dbReference type="InterPro" id="IPR043739">
    <property type="entry name" value="DUF5684"/>
</dbReference>
<reference evidence="2 3" key="1">
    <citation type="submission" date="2020-02" db="EMBL/GenBank/DDBJ databases">
        <title>Out from the shadows clarifying the taxonomy of the family Cryomorphaceae and related taxa by utilizing the GTDB taxonomic framework.</title>
        <authorList>
            <person name="Bowman J.P."/>
        </authorList>
    </citation>
    <scope>NUCLEOTIDE SEQUENCE [LARGE SCALE GENOMIC DNA]</scope>
    <source>
        <strain evidence="2 3">QSSC 1-22</strain>
    </source>
</reference>
<dbReference type="EMBL" id="JAAGVY010000006">
    <property type="protein sequence ID" value="NEN22940.1"/>
    <property type="molecule type" value="Genomic_DNA"/>
</dbReference>
<keyword evidence="1" id="KW-0812">Transmembrane</keyword>
<dbReference type="Pfam" id="PF18936">
    <property type="entry name" value="DUF5684"/>
    <property type="match status" value="1"/>
</dbReference>
<dbReference type="RefSeq" id="WP_163283663.1">
    <property type="nucleotide sequence ID" value="NZ_JAAGVY010000006.1"/>
</dbReference>
<gene>
    <name evidence="2" type="ORF">G3O08_05435</name>
</gene>
<keyword evidence="1" id="KW-1133">Transmembrane helix</keyword>
<sequence>MSFLHSIQDFIMGIYSSFGDGIFVIAILFGFIGVVAQWRLYEKAGQPGIASIVPIWNFIVFLRVVGRPASHIFLFLIPVYGQLYMIPKVYFELCNSFGKHSIVDYILVIVFNGFYILNLGLSYDVEYEGPAYGEQGVPANSALA</sequence>
<name>A0A7K3WMR6_9FLAO</name>
<keyword evidence="3" id="KW-1185">Reference proteome</keyword>
<feature type="transmembrane region" description="Helical" evidence="1">
    <location>
        <begin position="12"/>
        <end position="36"/>
    </location>
</feature>
<feature type="transmembrane region" description="Helical" evidence="1">
    <location>
        <begin position="48"/>
        <end position="66"/>
    </location>
</feature>
<feature type="transmembrane region" description="Helical" evidence="1">
    <location>
        <begin position="72"/>
        <end position="90"/>
    </location>
</feature>
<dbReference type="Proteomes" id="UP000486602">
    <property type="component" value="Unassembled WGS sequence"/>
</dbReference>
<accession>A0A7K3WMR6</accession>
<keyword evidence="1" id="KW-0472">Membrane</keyword>
<dbReference type="AlphaFoldDB" id="A0A7K3WMR6"/>